<sequence length="127" mass="13732">MTTLRMRAGWLAGWTAGDNVEILLGAMQTPKQRNVPSGRGGRGLEDKPGRSDPVAVARLSLNRGRAGWPTHAAEAKTRPISQASISLLTVSGGLGLDASDRGRDALQSLYQQRARSITRSLRDLDRR</sequence>
<dbReference type="AlphaFoldDB" id="A0AAD6IPX3"/>
<accession>A0AAD6IPX3</accession>
<protein>
    <submittedName>
        <fullName evidence="2">Uncharacterized protein</fullName>
    </submittedName>
</protein>
<evidence type="ECO:0000313" key="2">
    <source>
        <dbReference type="EMBL" id="KAJ6256112.1"/>
    </source>
</evidence>
<dbReference type="EMBL" id="JAQGDS010000015">
    <property type="protein sequence ID" value="KAJ6256112.1"/>
    <property type="molecule type" value="Genomic_DNA"/>
</dbReference>
<evidence type="ECO:0000313" key="3">
    <source>
        <dbReference type="Proteomes" id="UP001221413"/>
    </source>
</evidence>
<gene>
    <name evidence="2" type="ORF">Dda_9204</name>
</gene>
<evidence type="ECO:0000256" key="1">
    <source>
        <dbReference type="SAM" id="MobiDB-lite"/>
    </source>
</evidence>
<comment type="caution">
    <text evidence="2">The sequence shown here is derived from an EMBL/GenBank/DDBJ whole genome shotgun (WGS) entry which is preliminary data.</text>
</comment>
<reference evidence="2" key="1">
    <citation type="submission" date="2023-01" db="EMBL/GenBank/DDBJ databases">
        <title>The chitinases involved in constricting ring structure development in the nematode-trapping fungus Drechslerella dactyloides.</title>
        <authorList>
            <person name="Wang R."/>
            <person name="Zhang L."/>
            <person name="Tang P."/>
            <person name="Li S."/>
            <person name="Liang L."/>
        </authorList>
    </citation>
    <scope>NUCLEOTIDE SEQUENCE</scope>
    <source>
        <strain evidence="2">YMF1.00031</strain>
    </source>
</reference>
<organism evidence="2 3">
    <name type="scientific">Drechslerella dactyloides</name>
    <name type="common">Nematode-trapping fungus</name>
    <name type="synonym">Arthrobotrys dactyloides</name>
    <dbReference type="NCBI Taxonomy" id="74499"/>
    <lineage>
        <taxon>Eukaryota</taxon>
        <taxon>Fungi</taxon>
        <taxon>Dikarya</taxon>
        <taxon>Ascomycota</taxon>
        <taxon>Pezizomycotina</taxon>
        <taxon>Orbiliomycetes</taxon>
        <taxon>Orbiliales</taxon>
        <taxon>Orbiliaceae</taxon>
        <taxon>Drechslerella</taxon>
    </lineage>
</organism>
<keyword evidence="3" id="KW-1185">Reference proteome</keyword>
<proteinExistence type="predicted"/>
<dbReference type="Proteomes" id="UP001221413">
    <property type="component" value="Unassembled WGS sequence"/>
</dbReference>
<feature type="region of interest" description="Disordered" evidence="1">
    <location>
        <begin position="28"/>
        <end position="52"/>
    </location>
</feature>
<name>A0AAD6IPX3_DREDA</name>